<comment type="caution">
    <text evidence="3">The sequence shown here is derived from an EMBL/GenBank/DDBJ whole genome shotgun (WGS) entry which is preliminary data.</text>
</comment>
<dbReference type="RefSeq" id="XP_064731954.1">
    <property type="nucleotide sequence ID" value="XM_064871574.1"/>
</dbReference>
<dbReference type="EMBL" id="JAVHJV010000003">
    <property type="protein sequence ID" value="KAK5943864.1"/>
    <property type="molecule type" value="Genomic_DNA"/>
</dbReference>
<proteinExistence type="predicted"/>
<evidence type="ECO:0000256" key="1">
    <source>
        <dbReference type="SAM" id="Coils"/>
    </source>
</evidence>
<feature type="compositionally biased region" description="Acidic residues" evidence="2">
    <location>
        <begin position="1"/>
        <end position="11"/>
    </location>
</feature>
<reference evidence="3 4" key="1">
    <citation type="journal article" date="2023" name="Res Sq">
        <title>Genomic and morphological characterization of Knufia obscura isolated from the Mars 2020 spacecraft assembly facility.</title>
        <authorList>
            <person name="Chander A.M."/>
            <person name="Teixeira M.M."/>
            <person name="Singh N.K."/>
            <person name="Williams M.P."/>
            <person name="Parker C.W."/>
            <person name="Leo P."/>
            <person name="Stajich J.E."/>
            <person name="Torok T."/>
            <person name="Tighe S."/>
            <person name="Mason C.E."/>
            <person name="Venkateswaran K."/>
        </authorList>
    </citation>
    <scope>NUCLEOTIDE SEQUENCE [LARGE SCALE GENOMIC DNA]</scope>
    <source>
        <strain evidence="3 4">CCFEE 5817</strain>
    </source>
</reference>
<keyword evidence="4" id="KW-1185">Reference proteome</keyword>
<protein>
    <submittedName>
        <fullName evidence="3">Uncharacterized protein</fullName>
    </submittedName>
</protein>
<name>A0ABR0RUF1_9EURO</name>
<keyword evidence="1" id="KW-0175">Coiled coil</keyword>
<evidence type="ECO:0000313" key="4">
    <source>
        <dbReference type="Proteomes" id="UP001334248"/>
    </source>
</evidence>
<accession>A0ABR0RUF1</accession>
<dbReference type="Proteomes" id="UP001334248">
    <property type="component" value="Unassembled WGS sequence"/>
</dbReference>
<feature type="region of interest" description="Disordered" evidence="2">
    <location>
        <begin position="1"/>
        <end position="63"/>
    </location>
</feature>
<gene>
    <name evidence="3" type="ORF">PMZ80_003145</name>
</gene>
<evidence type="ECO:0000256" key="2">
    <source>
        <dbReference type="SAM" id="MobiDB-lite"/>
    </source>
</evidence>
<feature type="coiled-coil region" evidence="1">
    <location>
        <begin position="132"/>
        <end position="159"/>
    </location>
</feature>
<sequence length="183" mass="19874">MSGWSSDEDMDVVPAATALPQQDAKGPSTASMQARRKDGAKPPNNPQPQPQPSKSARKKLNAAVAKELDSLSLDNTTTDAAPTAITTTAMTTNAAKPTKPPVSPLNKVAKRTKAEKKADLIARETSMWRNMYNGEKEKREQAERRAAEAEWKVKELEGILGIDELEGKSVVNGDVDDDMEEML</sequence>
<evidence type="ECO:0000313" key="3">
    <source>
        <dbReference type="EMBL" id="KAK5943864.1"/>
    </source>
</evidence>
<dbReference type="GeneID" id="89996594"/>
<organism evidence="3 4">
    <name type="scientific">Knufia obscura</name>
    <dbReference type="NCBI Taxonomy" id="1635080"/>
    <lineage>
        <taxon>Eukaryota</taxon>
        <taxon>Fungi</taxon>
        <taxon>Dikarya</taxon>
        <taxon>Ascomycota</taxon>
        <taxon>Pezizomycotina</taxon>
        <taxon>Eurotiomycetes</taxon>
        <taxon>Chaetothyriomycetidae</taxon>
        <taxon>Chaetothyriales</taxon>
        <taxon>Trichomeriaceae</taxon>
        <taxon>Knufia</taxon>
    </lineage>
</organism>
<feature type="region of interest" description="Disordered" evidence="2">
    <location>
        <begin position="89"/>
        <end position="117"/>
    </location>
</feature>